<protein>
    <submittedName>
        <fullName evidence="2">DUF397 domain-containing protein</fullName>
    </submittedName>
</protein>
<evidence type="ECO:0000259" key="1">
    <source>
        <dbReference type="Pfam" id="PF04149"/>
    </source>
</evidence>
<dbReference type="Proteomes" id="UP001330827">
    <property type="component" value="Chromosome"/>
</dbReference>
<proteinExistence type="predicted"/>
<accession>A0ABZ1GDC9</accession>
<feature type="domain" description="DUF397" evidence="1">
    <location>
        <begin position="2"/>
        <end position="52"/>
    </location>
</feature>
<reference evidence="2 3" key="1">
    <citation type="submission" date="2022-10" db="EMBL/GenBank/DDBJ databases">
        <title>The complete genomes of actinobacterial strains from the NBC collection.</title>
        <authorList>
            <person name="Joergensen T.S."/>
            <person name="Alvarez Arevalo M."/>
            <person name="Sterndorff E.B."/>
            <person name="Faurdal D."/>
            <person name="Vuksanovic O."/>
            <person name="Mourched A.-S."/>
            <person name="Charusanti P."/>
            <person name="Shaw S."/>
            <person name="Blin K."/>
            <person name="Weber T."/>
        </authorList>
    </citation>
    <scope>NUCLEOTIDE SEQUENCE [LARGE SCALE GENOMIC DNA]</scope>
    <source>
        <strain evidence="2 3">NBC 01769</strain>
    </source>
</reference>
<sequence>MAWTKSSYSAGDGGQCVEVAAADTSVYIRDSQQADGPVLSVGSAGWAQFVRMAARGCGL</sequence>
<dbReference type="InterPro" id="IPR007278">
    <property type="entry name" value="DUF397"/>
</dbReference>
<evidence type="ECO:0000313" key="2">
    <source>
        <dbReference type="EMBL" id="WSC17957.1"/>
    </source>
</evidence>
<name>A0ABZ1GDC9_9ACTN</name>
<organism evidence="2 3">
    <name type="scientific">Streptomyces brevispora</name>
    <dbReference type="NCBI Taxonomy" id="887462"/>
    <lineage>
        <taxon>Bacteria</taxon>
        <taxon>Bacillati</taxon>
        <taxon>Actinomycetota</taxon>
        <taxon>Actinomycetes</taxon>
        <taxon>Kitasatosporales</taxon>
        <taxon>Streptomycetaceae</taxon>
        <taxon>Streptomyces</taxon>
    </lineage>
</organism>
<dbReference type="Pfam" id="PF04149">
    <property type="entry name" value="DUF397"/>
    <property type="match status" value="1"/>
</dbReference>
<dbReference type="EMBL" id="CP109114">
    <property type="protein sequence ID" value="WSC17957.1"/>
    <property type="molecule type" value="Genomic_DNA"/>
</dbReference>
<evidence type="ECO:0000313" key="3">
    <source>
        <dbReference type="Proteomes" id="UP001330827"/>
    </source>
</evidence>
<gene>
    <name evidence="2" type="ORF">OIE64_21845</name>
</gene>
<keyword evidence="3" id="KW-1185">Reference proteome</keyword>